<evidence type="ECO:0000313" key="2">
    <source>
        <dbReference type="EMBL" id="MCG4526738.1"/>
    </source>
</evidence>
<feature type="region of interest" description="Disordered" evidence="1">
    <location>
        <begin position="83"/>
        <end position="122"/>
    </location>
</feature>
<keyword evidence="3" id="KW-1185">Reference proteome</keyword>
<accession>A0ABS9M7W1</accession>
<evidence type="ECO:0000313" key="3">
    <source>
        <dbReference type="Proteomes" id="UP001200313"/>
    </source>
</evidence>
<dbReference type="EMBL" id="JAKNJB010000009">
    <property type="protein sequence ID" value="MCG4526738.1"/>
    <property type="molecule type" value="Genomic_DNA"/>
</dbReference>
<sequence>MTDSFFVRMLYSCLMDGDYLDTEAFLRAAPPPRGGHAPLPVLLERLKGHISGWWPPKTDLNRRRCQILRACLDGGDRPCPVPAVPGGGEFRRAGGGDHSGTVLRVPVRQPPLPMPQAPQLFQ</sequence>
<proteinExistence type="predicted"/>
<organism evidence="2 3">
    <name type="scientific">Intestinimonas massiliensis</name>
    <name type="common">ex Afouda et al. 2020</name>
    <dbReference type="NCBI Taxonomy" id="1673721"/>
    <lineage>
        <taxon>Bacteria</taxon>
        <taxon>Bacillati</taxon>
        <taxon>Bacillota</taxon>
        <taxon>Clostridia</taxon>
        <taxon>Eubacteriales</taxon>
        <taxon>Intestinimonas</taxon>
    </lineage>
</organism>
<reference evidence="2 3" key="1">
    <citation type="submission" date="2022-01" db="EMBL/GenBank/DDBJ databases">
        <title>Collection of gut derived symbiotic bacterial strains cultured from healthy donors.</title>
        <authorList>
            <person name="Lin H."/>
            <person name="Kohout C."/>
            <person name="Waligurski E."/>
            <person name="Pamer E.G."/>
        </authorList>
    </citation>
    <scope>NUCLEOTIDE SEQUENCE [LARGE SCALE GENOMIC DNA]</scope>
    <source>
        <strain evidence="2 3">DFI.3.7</strain>
    </source>
</reference>
<evidence type="ECO:0000256" key="1">
    <source>
        <dbReference type="SAM" id="MobiDB-lite"/>
    </source>
</evidence>
<dbReference type="Proteomes" id="UP001200313">
    <property type="component" value="Unassembled WGS sequence"/>
</dbReference>
<protein>
    <submittedName>
        <fullName evidence="2">Uncharacterized protein</fullName>
    </submittedName>
</protein>
<gene>
    <name evidence="2" type="ORF">L0P79_06555</name>
</gene>
<name>A0ABS9M7W1_9FIRM</name>
<dbReference type="RefSeq" id="WP_238073733.1">
    <property type="nucleotide sequence ID" value="NZ_JAKNJB010000009.1"/>
</dbReference>
<comment type="caution">
    <text evidence="2">The sequence shown here is derived from an EMBL/GenBank/DDBJ whole genome shotgun (WGS) entry which is preliminary data.</text>
</comment>